<dbReference type="InterPro" id="IPR007267">
    <property type="entry name" value="GtrA_DPMS_TM"/>
</dbReference>
<gene>
    <name evidence="8" type="ORF">NCTC10904_00856</name>
</gene>
<evidence type="ECO:0000256" key="4">
    <source>
        <dbReference type="ARBA" id="ARBA00022989"/>
    </source>
</evidence>
<protein>
    <submittedName>
        <fullName evidence="8">GtrA family protein</fullName>
    </submittedName>
</protein>
<dbReference type="GO" id="GO:0005886">
    <property type="term" value="C:plasma membrane"/>
    <property type="evidence" value="ECO:0007669"/>
    <property type="project" value="TreeGrafter"/>
</dbReference>
<evidence type="ECO:0000256" key="5">
    <source>
        <dbReference type="ARBA" id="ARBA00023136"/>
    </source>
</evidence>
<evidence type="ECO:0000256" key="6">
    <source>
        <dbReference type="SAM" id="Phobius"/>
    </source>
</evidence>
<feature type="transmembrane region" description="Helical" evidence="6">
    <location>
        <begin position="118"/>
        <end position="135"/>
    </location>
</feature>
<reference evidence="8 9" key="1">
    <citation type="submission" date="2018-12" db="EMBL/GenBank/DDBJ databases">
        <authorList>
            <consortium name="Pathogen Informatics"/>
        </authorList>
    </citation>
    <scope>NUCLEOTIDE SEQUENCE [LARGE SCALE GENOMIC DNA]</scope>
    <source>
        <strain evidence="9">NCTC 10904</strain>
    </source>
</reference>
<dbReference type="RefSeq" id="WP_126435352.1">
    <property type="nucleotide sequence ID" value="NZ_LR134002.1"/>
</dbReference>
<accession>A0AAJ5TA25</accession>
<feature type="domain" description="GtrA/DPMS transmembrane" evidence="7">
    <location>
        <begin position="16"/>
        <end position="141"/>
    </location>
</feature>
<dbReference type="AlphaFoldDB" id="A0AAJ5TA25"/>
<evidence type="ECO:0000313" key="9">
    <source>
        <dbReference type="Proteomes" id="UP000266918"/>
    </source>
</evidence>
<organism evidence="8 9">
    <name type="scientific">Streptococcus sanguinis</name>
    <dbReference type="NCBI Taxonomy" id="1305"/>
    <lineage>
        <taxon>Bacteria</taxon>
        <taxon>Bacillati</taxon>
        <taxon>Bacillota</taxon>
        <taxon>Bacilli</taxon>
        <taxon>Lactobacillales</taxon>
        <taxon>Streptococcaceae</taxon>
        <taxon>Streptococcus</taxon>
    </lineage>
</organism>
<dbReference type="GO" id="GO:0000271">
    <property type="term" value="P:polysaccharide biosynthetic process"/>
    <property type="evidence" value="ECO:0007669"/>
    <property type="project" value="InterPro"/>
</dbReference>
<evidence type="ECO:0000256" key="1">
    <source>
        <dbReference type="ARBA" id="ARBA00004141"/>
    </source>
</evidence>
<keyword evidence="5 6" id="KW-0472">Membrane</keyword>
<feature type="transmembrane region" description="Helical" evidence="6">
    <location>
        <begin position="12"/>
        <end position="36"/>
    </location>
</feature>
<dbReference type="EMBL" id="LR134002">
    <property type="protein sequence ID" value="VDY70996.1"/>
    <property type="molecule type" value="Genomic_DNA"/>
</dbReference>
<evidence type="ECO:0000256" key="2">
    <source>
        <dbReference type="ARBA" id="ARBA00009399"/>
    </source>
</evidence>
<dbReference type="PANTHER" id="PTHR38459:SF5">
    <property type="entry name" value="CELL WALL TEICHOIC ACID GLYCOSYLATION PROTEIN GTCA"/>
    <property type="match status" value="1"/>
</dbReference>
<feature type="transmembrane region" description="Helical" evidence="6">
    <location>
        <begin position="76"/>
        <end position="98"/>
    </location>
</feature>
<evidence type="ECO:0000259" key="7">
    <source>
        <dbReference type="Pfam" id="PF04138"/>
    </source>
</evidence>
<dbReference type="PANTHER" id="PTHR38459">
    <property type="entry name" value="PROPHAGE BACTOPRENOL-LINKED GLUCOSE TRANSLOCASE HOMOLOG"/>
    <property type="match status" value="1"/>
</dbReference>
<keyword evidence="4 6" id="KW-1133">Transmembrane helix</keyword>
<proteinExistence type="inferred from homology"/>
<dbReference type="Pfam" id="PF04138">
    <property type="entry name" value="GtrA_DPMS_TM"/>
    <property type="match status" value="1"/>
</dbReference>
<comment type="similarity">
    <text evidence="2">Belongs to the GtrA family.</text>
</comment>
<feature type="transmembrane region" description="Helical" evidence="6">
    <location>
        <begin position="42"/>
        <end position="64"/>
    </location>
</feature>
<comment type="subcellular location">
    <subcellularLocation>
        <location evidence="1">Membrane</location>
        <topology evidence="1">Multi-pass membrane protein</topology>
    </subcellularLocation>
</comment>
<keyword evidence="3 6" id="KW-0812">Transmembrane</keyword>
<sequence>MKTLIKKFFDNEVLSYLFFGVAATLVYMTTRLLIFALTGQTLFATITANVTAVLFAFITNDTIVFKQQRKGWQKRLLKFALARSGTLLLDIVLAKLLVDTYPNIIGQFVKNERNLINSIESLFSQVLIIVLNYVFSKVFIFENKKAN</sequence>
<dbReference type="InterPro" id="IPR051401">
    <property type="entry name" value="GtrA_CellWall_Glycosyl"/>
</dbReference>
<evidence type="ECO:0000256" key="3">
    <source>
        <dbReference type="ARBA" id="ARBA00022692"/>
    </source>
</evidence>
<evidence type="ECO:0000313" key="8">
    <source>
        <dbReference type="EMBL" id="VDY70996.1"/>
    </source>
</evidence>
<dbReference type="Proteomes" id="UP000266918">
    <property type="component" value="Chromosome"/>
</dbReference>
<name>A0AAJ5TA25_STRSA</name>